<proteinExistence type="predicted"/>
<name>A0A5C2RNC7_9APHY</name>
<organism evidence="2 3">
    <name type="scientific">Lentinus tigrinus ALCF2SS1-6</name>
    <dbReference type="NCBI Taxonomy" id="1328759"/>
    <lineage>
        <taxon>Eukaryota</taxon>
        <taxon>Fungi</taxon>
        <taxon>Dikarya</taxon>
        <taxon>Basidiomycota</taxon>
        <taxon>Agaricomycotina</taxon>
        <taxon>Agaricomycetes</taxon>
        <taxon>Polyporales</taxon>
        <taxon>Polyporaceae</taxon>
        <taxon>Lentinus</taxon>
    </lineage>
</organism>
<feature type="region of interest" description="Disordered" evidence="1">
    <location>
        <begin position="29"/>
        <end position="51"/>
    </location>
</feature>
<feature type="region of interest" description="Disordered" evidence="1">
    <location>
        <begin position="102"/>
        <end position="142"/>
    </location>
</feature>
<accession>A0A5C2RNC7</accession>
<evidence type="ECO:0000313" key="3">
    <source>
        <dbReference type="Proteomes" id="UP000313359"/>
    </source>
</evidence>
<dbReference type="OrthoDB" id="2751344at2759"/>
<feature type="compositionally biased region" description="Basic and acidic residues" evidence="1">
    <location>
        <begin position="102"/>
        <end position="127"/>
    </location>
</feature>
<feature type="compositionally biased region" description="Polar residues" evidence="1">
    <location>
        <begin position="39"/>
        <end position="51"/>
    </location>
</feature>
<keyword evidence="3" id="KW-1185">Reference proteome</keyword>
<reference evidence="2" key="1">
    <citation type="journal article" date="2018" name="Genome Biol. Evol.">
        <title>Genomics and development of Lentinus tigrinus, a white-rot wood-decaying mushroom with dimorphic fruiting bodies.</title>
        <authorList>
            <person name="Wu B."/>
            <person name="Xu Z."/>
            <person name="Knudson A."/>
            <person name="Carlson A."/>
            <person name="Chen N."/>
            <person name="Kovaka S."/>
            <person name="LaButti K."/>
            <person name="Lipzen A."/>
            <person name="Pennachio C."/>
            <person name="Riley R."/>
            <person name="Schakwitz W."/>
            <person name="Umezawa K."/>
            <person name="Ohm R.A."/>
            <person name="Grigoriev I.V."/>
            <person name="Nagy L.G."/>
            <person name="Gibbons J."/>
            <person name="Hibbett D."/>
        </authorList>
    </citation>
    <scope>NUCLEOTIDE SEQUENCE [LARGE SCALE GENOMIC DNA]</scope>
    <source>
        <strain evidence="2">ALCF2SS1-6</strain>
    </source>
</reference>
<dbReference type="EMBL" id="ML122331">
    <property type="protein sequence ID" value="RPD53033.1"/>
    <property type="molecule type" value="Genomic_DNA"/>
</dbReference>
<evidence type="ECO:0000313" key="2">
    <source>
        <dbReference type="EMBL" id="RPD53033.1"/>
    </source>
</evidence>
<dbReference type="Proteomes" id="UP000313359">
    <property type="component" value="Unassembled WGS sequence"/>
</dbReference>
<dbReference type="AlphaFoldDB" id="A0A5C2RNC7"/>
<gene>
    <name evidence="2" type="ORF">L227DRAFT_422493</name>
</gene>
<protein>
    <submittedName>
        <fullName evidence="2">Uncharacterized protein</fullName>
    </submittedName>
</protein>
<evidence type="ECO:0000256" key="1">
    <source>
        <dbReference type="SAM" id="MobiDB-lite"/>
    </source>
</evidence>
<sequence length="142" mass="15579">MQSYSHPDVFFCPLYNRPGISDPKMNLCGSDDDSEIVNHDQQPSWGSPDSPCSSAVHFRSSRRRECPKCLSLTWISRTDVVPGHVPEQLAVACFGKEAAQVEAHERESGQVAPRIRDGSREPADCPRKAAAGESLANLSERA</sequence>